<feature type="chain" id="PRO_5022761599" evidence="2">
    <location>
        <begin position="18"/>
        <end position="140"/>
    </location>
</feature>
<feature type="compositionally biased region" description="Basic and acidic residues" evidence="1">
    <location>
        <begin position="120"/>
        <end position="140"/>
    </location>
</feature>
<dbReference type="AlphaFoldDB" id="A0A5B7GN14"/>
<proteinExistence type="predicted"/>
<sequence length="140" mass="15091">MVVVVVVVVGVVGGSGGGSGSGDSGGGVNRYDKIDEDVPGLLPPPPHPQQSWRRAHRHPLGCHNNCLTLIFKHELFHFLLLCVSRGAGAEGAGRGDGGGISKERKEGRKTTTKTKKVMRTKRERDGFEVQKEEAKTEKHE</sequence>
<dbReference type="EMBL" id="VSRR010015197">
    <property type="protein sequence ID" value="MPC57934.1"/>
    <property type="molecule type" value="Genomic_DNA"/>
</dbReference>
<organism evidence="3 4">
    <name type="scientific">Portunus trituberculatus</name>
    <name type="common">Swimming crab</name>
    <name type="synonym">Neptunus trituberculatus</name>
    <dbReference type="NCBI Taxonomy" id="210409"/>
    <lineage>
        <taxon>Eukaryota</taxon>
        <taxon>Metazoa</taxon>
        <taxon>Ecdysozoa</taxon>
        <taxon>Arthropoda</taxon>
        <taxon>Crustacea</taxon>
        <taxon>Multicrustacea</taxon>
        <taxon>Malacostraca</taxon>
        <taxon>Eumalacostraca</taxon>
        <taxon>Eucarida</taxon>
        <taxon>Decapoda</taxon>
        <taxon>Pleocyemata</taxon>
        <taxon>Brachyura</taxon>
        <taxon>Eubrachyura</taxon>
        <taxon>Portunoidea</taxon>
        <taxon>Portunidae</taxon>
        <taxon>Portuninae</taxon>
        <taxon>Portunus</taxon>
    </lineage>
</organism>
<feature type="compositionally biased region" description="Basic residues" evidence="1">
    <location>
        <begin position="110"/>
        <end position="119"/>
    </location>
</feature>
<evidence type="ECO:0000256" key="2">
    <source>
        <dbReference type="SAM" id="SignalP"/>
    </source>
</evidence>
<feature type="compositionally biased region" description="Gly residues" evidence="1">
    <location>
        <begin position="89"/>
        <end position="100"/>
    </location>
</feature>
<feature type="region of interest" description="Disordered" evidence="1">
    <location>
        <begin position="18"/>
        <end position="38"/>
    </location>
</feature>
<name>A0A5B7GN14_PORTR</name>
<evidence type="ECO:0000313" key="3">
    <source>
        <dbReference type="EMBL" id="MPC57934.1"/>
    </source>
</evidence>
<accession>A0A5B7GN14</accession>
<reference evidence="3 4" key="1">
    <citation type="submission" date="2019-05" db="EMBL/GenBank/DDBJ databases">
        <title>Another draft genome of Portunus trituberculatus and its Hox gene families provides insights of decapod evolution.</title>
        <authorList>
            <person name="Jeong J.-H."/>
            <person name="Song I."/>
            <person name="Kim S."/>
            <person name="Choi T."/>
            <person name="Kim D."/>
            <person name="Ryu S."/>
            <person name="Kim W."/>
        </authorList>
    </citation>
    <scope>NUCLEOTIDE SEQUENCE [LARGE SCALE GENOMIC DNA]</scope>
    <source>
        <tissue evidence="3">Muscle</tissue>
    </source>
</reference>
<feature type="region of interest" description="Disordered" evidence="1">
    <location>
        <begin position="89"/>
        <end position="140"/>
    </location>
</feature>
<dbReference type="Proteomes" id="UP000324222">
    <property type="component" value="Unassembled WGS sequence"/>
</dbReference>
<evidence type="ECO:0000256" key="1">
    <source>
        <dbReference type="SAM" id="MobiDB-lite"/>
    </source>
</evidence>
<feature type="compositionally biased region" description="Gly residues" evidence="1">
    <location>
        <begin position="18"/>
        <end position="28"/>
    </location>
</feature>
<feature type="signal peptide" evidence="2">
    <location>
        <begin position="1"/>
        <end position="17"/>
    </location>
</feature>
<keyword evidence="2" id="KW-0732">Signal</keyword>
<evidence type="ECO:0000313" key="4">
    <source>
        <dbReference type="Proteomes" id="UP000324222"/>
    </source>
</evidence>
<keyword evidence="4" id="KW-1185">Reference proteome</keyword>
<protein>
    <submittedName>
        <fullName evidence="3">Uncharacterized protein</fullName>
    </submittedName>
</protein>
<comment type="caution">
    <text evidence="3">The sequence shown here is derived from an EMBL/GenBank/DDBJ whole genome shotgun (WGS) entry which is preliminary data.</text>
</comment>
<gene>
    <name evidence="3" type="ORF">E2C01_051926</name>
</gene>